<evidence type="ECO:0000256" key="2">
    <source>
        <dbReference type="SAM" id="Phobius"/>
    </source>
</evidence>
<dbReference type="EMBL" id="JARULZ010000001">
    <property type="protein sequence ID" value="MEH0635402.1"/>
    <property type="molecule type" value="Genomic_DNA"/>
</dbReference>
<dbReference type="PROSITE" id="PS50152">
    <property type="entry name" value="25A_SYNTH_3"/>
    <property type="match status" value="1"/>
</dbReference>
<reference evidence="3" key="1">
    <citation type="submission" date="2023-04" db="EMBL/GenBank/DDBJ databases">
        <title>Genomic diversity of scab-causing Streptomyces spp. in the province of Quebec, Canada.</title>
        <authorList>
            <person name="Biessy A."/>
            <person name="Cadieux M."/>
            <person name="Ciotola M."/>
            <person name="Filion M."/>
        </authorList>
    </citation>
    <scope>NUCLEOTIDE SEQUENCE</scope>
    <source>
        <strain evidence="3">B21-115</strain>
    </source>
</reference>
<organism evidence="3 4">
    <name type="scientific">Streptomyces bottropensis</name>
    <dbReference type="NCBI Taxonomy" id="42235"/>
    <lineage>
        <taxon>Bacteria</taxon>
        <taxon>Bacillati</taxon>
        <taxon>Actinomycetota</taxon>
        <taxon>Actinomycetes</taxon>
        <taxon>Kitasatosporales</taxon>
        <taxon>Streptomycetaceae</taxon>
        <taxon>Streptomyces</taxon>
    </lineage>
</organism>
<dbReference type="Proteomes" id="UP001310290">
    <property type="component" value="Unassembled WGS sequence"/>
</dbReference>
<feature type="transmembrane region" description="Helical" evidence="2">
    <location>
        <begin position="183"/>
        <end position="207"/>
    </location>
</feature>
<dbReference type="Gene3D" id="3.40.50.300">
    <property type="entry name" value="P-loop containing nucleotide triphosphate hydrolases"/>
    <property type="match status" value="1"/>
</dbReference>
<evidence type="ECO:0000313" key="3">
    <source>
        <dbReference type="EMBL" id="MEH0635402.1"/>
    </source>
</evidence>
<name>A0ABU8AP55_9ACTN</name>
<feature type="transmembrane region" description="Helical" evidence="2">
    <location>
        <begin position="134"/>
        <end position="163"/>
    </location>
</feature>
<keyword evidence="2" id="KW-1133">Transmembrane helix</keyword>
<feature type="region of interest" description="Disordered" evidence="1">
    <location>
        <begin position="1"/>
        <end position="41"/>
    </location>
</feature>
<keyword evidence="2" id="KW-0472">Membrane</keyword>
<protein>
    <submittedName>
        <fullName evidence="3">FtsK/SpoIIIE domain-containing protein</fullName>
    </submittedName>
</protein>
<keyword evidence="2" id="KW-0812">Transmembrane</keyword>
<sequence length="715" mass="77841">MTDTAPERVNGHTAPQVSLLKFAPESDTATPPEPPSTAVVDKPQARRRVRIDSLRRVVVEAREHGTYRGVVRHGSYVVGGTRILTRRAWDSRTTARHERMMRAAEAAGQEDVARDWEQRAYIFRQSRHRRRMELLQLAINAPKAIAMGTAGGAGVLLLLGIMLAWANQDVSDVLTPLATVIEFVAWVAFIAGVVWDPLLVCLPWLALAGVWAVGRHRQTAPAWALPGDPEQRDVVPDEGAIIRALGNLGIAPLNKAIKEGWQPRWVQPTTRSGNGWHTQLQLPLGVTVEMIAAKKNVLAHNLLRKPVETWPTEPPKQPGVLDLWVADQGSLSGAVPPWPLLTEGVTDYFKGVPVAVSQRGEPIIGKLMAANYMVGGIMGSGKSSLVIALLLGAILDPLVIVEAYVMAYNTDYDPLKPRLKTLVKGDDDEDIEAALKALRSLRDEVTMRGKLLEELGDGATKVTRELALKDARMRPKVVVFDECHELFMHKEYGKEAAELAIKVMKKARKTAITLVWVTVSPTADSLPRDVTRNTSHRVAFAVGDHVANDGLLGSGRHKAGITATTLIPGEDVGTAVTVGFSSKPFEVVRAHYVARDPDKGIDEVTPVVERAMGLYEGTGAADEPTFEPADPLTDVAAVLGDAPRMLTSEVLNRLAERRPDAYLAWGPVDLKKALEPFGAEPYKSGGKSTVARDRVQDAILERLAEDSDDEGGDEI</sequence>
<gene>
    <name evidence="3" type="ORF">QBA35_19065</name>
</gene>
<evidence type="ECO:0000313" key="4">
    <source>
        <dbReference type="Proteomes" id="UP001310290"/>
    </source>
</evidence>
<proteinExistence type="predicted"/>
<dbReference type="InterPro" id="IPR027417">
    <property type="entry name" value="P-loop_NTPase"/>
</dbReference>
<keyword evidence="4" id="KW-1185">Reference proteome</keyword>
<comment type="caution">
    <text evidence="3">The sequence shown here is derived from an EMBL/GenBank/DDBJ whole genome shotgun (WGS) entry which is preliminary data.</text>
</comment>
<accession>A0ABU8AP55</accession>
<feature type="compositionally biased region" description="Basic and acidic residues" evidence="1">
    <location>
        <begin position="1"/>
        <end position="10"/>
    </location>
</feature>
<dbReference type="SUPFAM" id="SSF52540">
    <property type="entry name" value="P-loop containing nucleoside triphosphate hydrolases"/>
    <property type="match status" value="1"/>
</dbReference>
<dbReference type="RefSeq" id="WP_334659199.1">
    <property type="nucleotide sequence ID" value="NZ_JARULZ010000001.1"/>
</dbReference>
<evidence type="ECO:0000256" key="1">
    <source>
        <dbReference type="SAM" id="MobiDB-lite"/>
    </source>
</evidence>